<dbReference type="Pfam" id="PF19047">
    <property type="entry name" value="HOOK_N"/>
    <property type="match status" value="1"/>
</dbReference>
<evidence type="ECO:0000313" key="6">
    <source>
        <dbReference type="Proteomes" id="UP000308652"/>
    </source>
</evidence>
<dbReference type="GO" id="GO:0008017">
    <property type="term" value="F:microtubule binding"/>
    <property type="evidence" value="ECO:0007669"/>
    <property type="project" value="TreeGrafter"/>
</dbReference>
<dbReference type="PANTHER" id="PTHR18947:SF28">
    <property type="entry name" value="GIRDIN, ISOFORM A"/>
    <property type="match status" value="1"/>
</dbReference>
<dbReference type="InterPro" id="IPR036872">
    <property type="entry name" value="CH_dom_sf"/>
</dbReference>
<dbReference type="CDD" id="cd22211">
    <property type="entry name" value="HkD_SF"/>
    <property type="match status" value="1"/>
</dbReference>
<evidence type="ECO:0000256" key="3">
    <source>
        <dbReference type="ARBA" id="ARBA00023054"/>
    </source>
</evidence>
<dbReference type="OrthoDB" id="49395at2759"/>
<keyword evidence="6" id="KW-1185">Reference proteome</keyword>
<dbReference type="Gene3D" id="1.10.418.10">
    <property type="entry name" value="Calponin-like domain"/>
    <property type="match status" value="1"/>
</dbReference>
<dbReference type="GO" id="GO:0005737">
    <property type="term" value="C:cytoplasm"/>
    <property type="evidence" value="ECO:0007669"/>
    <property type="project" value="UniProtKB-SubCell"/>
</dbReference>
<gene>
    <name evidence="5" type="ORF">BDQ12DRAFT_293653</name>
</gene>
<keyword evidence="3" id="KW-0175">Coiled coil</keyword>
<dbReference type="AlphaFoldDB" id="A0A5C3MBJ2"/>
<dbReference type="PANTHER" id="PTHR18947">
    <property type="entry name" value="HOOK PROTEINS"/>
    <property type="match status" value="1"/>
</dbReference>
<dbReference type="GO" id="GO:0030705">
    <property type="term" value="P:cytoskeleton-dependent intracellular transport"/>
    <property type="evidence" value="ECO:0007669"/>
    <property type="project" value="InterPro"/>
</dbReference>
<evidence type="ECO:0000256" key="1">
    <source>
        <dbReference type="ARBA" id="ARBA00004496"/>
    </source>
</evidence>
<feature type="domain" description="HOOK N-terminal" evidence="4">
    <location>
        <begin position="11"/>
        <end position="150"/>
    </location>
</feature>
<dbReference type="GO" id="GO:0031122">
    <property type="term" value="P:cytoplasmic microtubule organization"/>
    <property type="evidence" value="ECO:0007669"/>
    <property type="project" value="TreeGrafter"/>
</dbReference>
<reference evidence="5 6" key="1">
    <citation type="journal article" date="2019" name="Nat. Ecol. Evol.">
        <title>Megaphylogeny resolves global patterns of mushroom evolution.</title>
        <authorList>
            <person name="Varga T."/>
            <person name="Krizsan K."/>
            <person name="Foldi C."/>
            <person name="Dima B."/>
            <person name="Sanchez-Garcia M."/>
            <person name="Sanchez-Ramirez S."/>
            <person name="Szollosi G.J."/>
            <person name="Szarkandi J.G."/>
            <person name="Papp V."/>
            <person name="Albert L."/>
            <person name="Andreopoulos W."/>
            <person name="Angelini C."/>
            <person name="Antonin V."/>
            <person name="Barry K.W."/>
            <person name="Bougher N.L."/>
            <person name="Buchanan P."/>
            <person name="Buyck B."/>
            <person name="Bense V."/>
            <person name="Catcheside P."/>
            <person name="Chovatia M."/>
            <person name="Cooper J."/>
            <person name="Damon W."/>
            <person name="Desjardin D."/>
            <person name="Finy P."/>
            <person name="Geml J."/>
            <person name="Haridas S."/>
            <person name="Hughes K."/>
            <person name="Justo A."/>
            <person name="Karasinski D."/>
            <person name="Kautmanova I."/>
            <person name="Kiss B."/>
            <person name="Kocsube S."/>
            <person name="Kotiranta H."/>
            <person name="LaButti K.M."/>
            <person name="Lechner B.E."/>
            <person name="Liimatainen K."/>
            <person name="Lipzen A."/>
            <person name="Lukacs Z."/>
            <person name="Mihaltcheva S."/>
            <person name="Morgado L.N."/>
            <person name="Niskanen T."/>
            <person name="Noordeloos M.E."/>
            <person name="Ohm R.A."/>
            <person name="Ortiz-Santana B."/>
            <person name="Ovrebo C."/>
            <person name="Racz N."/>
            <person name="Riley R."/>
            <person name="Savchenko A."/>
            <person name="Shiryaev A."/>
            <person name="Soop K."/>
            <person name="Spirin V."/>
            <person name="Szebenyi C."/>
            <person name="Tomsovsky M."/>
            <person name="Tulloss R.E."/>
            <person name="Uehling J."/>
            <person name="Grigoriev I.V."/>
            <person name="Vagvolgyi C."/>
            <person name="Papp T."/>
            <person name="Martin F.M."/>
            <person name="Miettinen O."/>
            <person name="Hibbett D.S."/>
            <person name="Nagy L.G."/>
        </authorList>
    </citation>
    <scope>NUCLEOTIDE SEQUENCE [LARGE SCALE GENOMIC DNA]</scope>
    <source>
        <strain evidence="5 6">CBS 166.37</strain>
    </source>
</reference>
<dbReference type="EMBL" id="ML213592">
    <property type="protein sequence ID" value="TFK42804.1"/>
    <property type="molecule type" value="Genomic_DNA"/>
</dbReference>
<protein>
    <recommendedName>
        <fullName evidence="4">HOOK N-terminal domain-containing protein</fullName>
    </recommendedName>
</protein>
<proteinExistence type="predicted"/>
<organism evidence="5 6">
    <name type="scientific">Crucibulum laeve</name>
    <dbReference type="NCBI Taxonomy" id="68775"/>
    <lineage>
        <taxon>Eukaryota</taxon>
        <taxon>Fungi</taxon>
        <taxon>Dikarya</taxon>
        <taxon>Basidiomycota</taxon>
        <taxon>Agaricomycotina</taxon>
        <taxon>Agaricomycetes</taxon>
        <taxon>Agaricomycetidae</taxon>
        <taxon>Agaricales</taxon>
        <taxon>Agaricineae</taxon>
        <taxon>Nidulariaceae</taxon>
        <taxon>Crucibulum</taxon>
    </lineage>
</organism>
<evidence type="ECO:0000313" key="5">
    <source>
        <dbReference type="EMBL" id="TFK42804.1"/>
    </source>
</evidence>
<accession>A0A5C3MBJ2</accession>
<dbReference type="SUPFAM" id="SSF116907">
    <property type="entry name" value="Hook domain"/>
    <property type="match status" value="1"/>
</dbReference>
<evidence type="ECO:0000259" key="4">
    <source>
        <dbReference type="Pfam" id="PF19047"/>
    </source>
</evidence>
<sequence>MSEATQRKELEAFFNFFATFSLSRPVATASDLSDGAALFEVLSLVDENYFRQSARPSAQPSDNWVLRFSALKRLYRLMTQYFSDVLQKPTTSLDVPDLQAIAKDHNVAATLLMCRLTIVIGVQCEKNKEFIEKIQGLSETDQHHLMKAIEQVMTKIAAFQGNQDLGEAMTEDDHYYRIQSERSQIFSEKETLEKVYQTLLEEHRALQTNFDDVVLEKDDALTQLREVRREIDSRRSDKADVMMRTEMDRLRTEL</sequence>
<dbReference type="GO" id="GO:0051959">
    <property type="term" value="F:dynein light intermediate chain binding"/>
    <property type="evidence" value="ECO:0007669"/>
    <property type="project" value="TreeGrafter"/>
</dbReference>
<keyword evidence="2" id="KW-0963">Cytoplasm</keyword>
<dbReference type="STRING" id="68775.A0A5C3MBJ2"/>
<dbReference type="Proteomes" id="UP000308652">
    <property type="component" value="Unassembled WGS sequence"/>
</dbReference>
<evidence type="ECO:0000256" key="2">
    <source>
        <dbReference type="ARBA" id="ARBA00022490"/>
    </source>
</evidence>
<name>A0A5C3MBJ2_9AGAR</name>
<comment type="subcellular location">
    <subcellularLocation>
        <location evidence="1">Cytoplasm</location>
    </subcellularLocation>
</comment>
<dbReference type="InterPro" id="IPR043936">
    <property type="entry name" value="HOOK_N"/>
</dbReference>
<dbReference type="GO" id="GO:0005815">
    <property type="term" value="C:microtubule organizing center"/>
    <property type="evidence" value="ECO:0007669"/>
    <property type="project" value="TreeGrafter"/>
</dbReference>